<evidence type="ECO:0000256" key="3">
    <source>
        <dbReference type="ARBA" id="ARBA00023136"/>
    </source>
</evidence>
<dbReference type="Proteomes" id="UP000240996">
    <property type="component" value="Unassembled WGS sequence"/>
</dbReference>
<organism evidence="7 8">
    <name type="scientific">Sphingomonas aerolata</name>
    <dbReference type="NCBI Taxonomy" id="185951"/>
    <lineage>
        <taxon>Bacteria</taxon>
        <taxon>Pseudomonadati</taxon>
        <taxon>Pseudomonadota</taxon>
        <taxon>Alphaproteobacteria</taxon>
        <taxon>Sphingomonadales</taxon>
        <taxon>Sphingomonadaceae</taxon>
        <taxon>Sphingomonas</taxon>
    </lineage>
</organism>
<dbReference type="InterPro" id="IPR027385">
    <property type="entry name" value="Beta-barrel_OMP"/>
</dbReference>
<dbReference type="GO" id="GO:0016020">
    <property type="term" value="C:membrane"/>
    <property type="evidence" value="ECO:0007669"/>
    <property type="project" value="UniProtKB-SubCell"/>
</dbReference>
<dbReference type="AlphaFoldDB" id="A0A2T4YV92"/>
<dbReference type="RefSeq" id="WP_031395115.1">
    <property type="nucleotide sequence ID" value="NZ_PZZN01000001.1"/>
</dbReference>
<sequence>MRKLIAASLFATTAIAAPALAQTNPTFTGPRVEATLGYDHTGAGSSVSNNNGRDDQKIDGLLYGGGIGYDIATSSNIVLGAEAELTGSTAKSDRNDYTSDFGFGRVKQGRDIYVGGRVGYVVAPTTMIYAKGGYTNAKLNVLAGDTNQTTDTDFNLDGWRIGAGAEHAVGPNSYAKLEYRYSNYERSNIDYATGGTSGRFDVDTDRHQVVASYGFRF</sequence>
<reference evidence="7 8" key="1">
    <citation type="submission" date="2018-04" db="EMBL/GenBank/DDBJ databases">
        <title>Genomic Encyclopedia of Type Strains, Phase III (KMG-III): the genomes of soil and plant-associated and newly described type strains.</title>
        <authorList>
            <person name="Whitman W."/>
        </authorList>
    </citation>
    <scope>NUCLEOTIDE SEQUENCE [LARGE SCALE GENOMIC DNA]</scope>
    <source>
        <strain evidence="7 8">NW12</strain>
    </source>
</reference>
<evidence type="ECO:0000256" key="2">
    <source>
        <dbReference type="ARBA" id="ARBA00022729"/>
    </source>
</evidence>
<evidence type="ECO:0000313" key="8">
    <source>
        <dbReference type="Proteomes" id="UP000240996"/>
    </source>
</evidence>
<dbReference type="InterPro" id="IPR051692">
    <property type="entry name" value="OMP-like"/>
</dbReference>
<keyword evidence="3" id="KW-0472">Membrane</keyword>
<evidence type="ECO:0000256" key="1">
    <source>
        <dbReference type="ARBA" id="ARBA00004370"/>
    </source>
</evidence>
<feature type="signal peptide" evidence="5">
    <location>
        <begin position="1"/>
        <end position="21"/>
    </location>
</feature>
<comment type="subcellular location">
    <subcellularLocation>
        <location evidence="1">Membrane</location>
    </subcellularLocation>
</comment>
<dbReference type="EMBL" id="PZZN01000001">
    <property type="protein sequence ID" value="PTM47718.1"/>
    <property type="molecule type" value="Genomic_DNA"/>
</dbReference>
<feature type="chain" id="PRO_5015705086" evidence="5">
    <location>
        <begin position="22"/>
        <end position="217"/>
    </location>
</feature>
<keyword evidence="2 5" id="KW-0732">Signal</keyword>
<name>A0A2T4YV92_9SPHN</name>
<dbReference type="Gene3D" id="2.40.160.20">
    <property type="match status" value="1"/>
</dbReference>
<evidence type="ECO:0000313" key="7">
    <source>
        <dbReference type="EMBL" id="PTM47718.1"/>
    </source>
</evidence>
<dbReference type="PANTHER" id="PTHR34001">
    <property type="entry name" value="BLL7405 PROTEIN"/>
    <property type="match status" value="1"/>
</dbReference>
<comment type="similarity">
    <text evidence="4">Belongs to the Omp25/RopB family.</text>
</comment>
<evidence type="ECO:0000259" key="6">
    <source>
        <dbReference type="Pfam" id="PF13505"/>
    </source>
</evidence>
<evidence type="ECO:0000256" key="5">
    <source>
        <dbReference type="SAM" id="SignalP"/>
    </source>
</evidence>
<accession>A0A2T4YV92</accession>
<protein>
    <submittedName>
        <fullName evidence="7">Outer membrane immunogenic protein</fullName>
    </submittedName>
</protein>
<dbReference type="PANTHER" id="PTHR34001:SF3">
    <property type="entry name" value="BLL7405 PROTEIN"/>
    <property type="match status" value="1"/>
</dbReference>
<dbReference type="SUPFAM" id="SSF56925">
    <property type="entry name" value="OMPA-like"/>
    <property type="match status" value="1"/>
</dbReference>
<feature type="domain" description="Outer membrane protein beta-barrel" evidence="6">
    <location>
        <begin position="8"/>
        <end position="215"/>
    </location>
</feature>
<gene>
    <name evidence="7" type="ORF">C8J24_1120</name>
</gene>
<keyword evidence="8" id="KW-1185">Reference proteome</keyword>
<proteinExistence type="inferred from homology"/>
<dbReference type="Pfam" id="PF13505">
    <property type="entry name" value="OMP_b-brl"/>
    <property type="match status" value="1"/>
</dbReference>
<dbReference type="InterPro" id="IPR011250">
    <property type="entry name" value="OMP/PagP_B-barrel"/>
</dbReference>
<comment type="caution">
    <text evidence="7">The sequence shown here is derived from an EMBL/GenBank/DDBJ whole genome shotgun (WGS) entry which is preliminary data.</text>
</comment>
<evidence type="ECO:0000256" key="4">
    <source>
        <dbReference type="ARBA" id="ARBA00038306"/>
    </source>
</evidence>